<accession>A0A4C1TLC4</accession>
<gene>
    <name evidence="1" type="ORF">EVAR_75439_1</name>
</gene>
<dbReference type="Proteomes" id="UP000299102">
    <property type="component" value="Unassembled WGS sequence"/>
</dbReference>
<evidence type="ECO:0000313" key="2">
    <source>
        <dbReference type="Proteomes" id="UP000299102"/>
    </source>
</evidence>
<comment type="caution">
    <text evidence="1">The sequence shown here is derived from an EMBL/GenBank/DDBJ whole genome shotgun (WGS) entry which is preliminary data.</text>
</comment>
<dbReference type="EMBL" id="BGZK01000067">
    <property type="protein sequence ID" value="GBP14854.1"/>
    <property type="molecule type" value="Genomic_DNA"/>
</dbReference>
<reference evidence="1 2" key="1">
    <citation type="journal article" date="2019" name="Commun. Biol.">
        <title>The bagworm genome reveals a unique fibroin gene that provides high tensile strength.</title>
        <authorList>
            <person name="Kono N."/>
            <person name="Nakamura H."/>
            <person name="Ohtoshi R."/>
            <person name="Tomita M."/>
            <person name="Numata K."/>
            <person name="Arakawa K."/>
        </authorList>
    </citation>
    <scope>NUCLEOTIDE SEQUENCE [LARGE SCALE GENOMIC DNA]</scope>
</reference>
<evidence type="ECO:0000313" key="1">
    <source>
        <dbReference type="EMBL" id="GBP14854.1"/>
    </source>
</evidence>
<organism evidence="1 2">
    <name type="scientific">Eumeta variegata</name>
    <name type="common">Bagworm moth</name>
    <name type="synonym">Eumeta japonica</name>
    <dbReference type="NCBI Taxonomy" id="151549"/>
    <lineage>
        <taxon>Eukaryota</taxon>
        <taxon>Metazoa</taxon>
        <taxon>Ecdysozoa</taxon>
        <taxon>Arthropoda</taxon>
        <taxon>Hexapoda</taxon>
        <taxon>Insecta</taxon>
        <taxon>Pterygota</taxon>
        <taxon>Neoptera</taxon>
        <taxon>Endopterygota</taxon>
        <taxon>Lepidoptera</taxon>
        <taxon>Glossata</taxon>
        <taxon>Ditrysia</taxon>
        <taxon>Tineoidea</taxon>
        <taxon>Psychidae</taxon>
        <taxon>Oiketicinae</taxon>
        <taxon>Eumeta</taxon>
    </lineage>
</organism>
<sequence length="121" mass="14362">MVEIESEIRNELENGIEVESRTGINRIHKARMGLERTMELKLKSRTWPRSENDMNERRLICDLGDKGFPTSLLFHGEAWRTYGLHHKLFRLGQCWLEAANDYCHQYDGFVWHLRIQVFSKA</sequence>
<protein>
    <submittedName>
        <fullName evidence="1">Uncharacterized protein</fullName>
    </submittedName>
</protein>
<dbReference type="AlphaFoldDB" id="A0A4C1TLC4"/>
<proteinExistence type="predicted"/>
<name>A0A4C1TLC4_EUMVA</name>
<keyword evidence="2" id="KW-1185">Reference proteome</keyword>